<evidence type="ECO:0000313" key="14">
    <source>
        <dbReference type="WBParaSite" id="MCU_001645-RA"/>
    </source>
</evidence>
<dbReference type="GO" id="GO:0006886">
    <property type="term" value="P:intracellular protein transport"/>
    <property type="evidence" value="ECO:0007669"/>
    <property type="project" value="UniProtKB-UniRule"/>
</dbReference>
<protein>
    <recommendedName>
        <fullName evidence="11">Endoplasmic reticulum transmembrane protein</fullName>
    </recommendedName>
</protein>
<feature type="transmembrane region" description="Helical" evidence="11">
    <location>
        <begin position="40"/>
        <end position="64"/>
    </location>
</feature>
<evidence type="ECO:0000256" key="11">
    <source>
        <dbReference type="RuleBase" id="RU367026"/>
    </source>
</evidence>
<dbReference type="PANTHER" id="PTHR12701">
    <property type="entry name" value="BCR-ASSOCIATED PROTEIN, BAP"/>
    <property type="match status" value="1"/>
</dbReference>
<evidence type="ECO:0000256" key="2">
    <source>
        <dbReference type="ARBA" id="ARBA00007956"/>
    </source>
</evidence>
<comment type="similarity">
    <text evidence="2 11">Belongs to the BCAP29/BCAP31 family.</text>
</comment>
<evidence type="ECO:0000259" key="13">
    <source>
        <dbReference type="Pfam" id="PF05529"/>
    </source>
</evidence>
<evidence type="ECO:0000256" key="9">
    <source>
        <dbReference type="ARBA" id="ARBA00023054"/>
    </source>
</evidence>
<sequence>MSFLWTLTAAFLYTEAAVITLLLLPIISSKTWNRIFKSRFVGMFTAYASLYFNGCLIILGLMLIEALRHVSAQNKVYQELKSNPSLYKPETESVYLMKLFRAQRNLYISGFSLFLWFVFRRLVTLIADHARVTVAGEASLAQAKSATEAAQRLMSGSPTSGSSSADTEGHLEVEITKLRGEINDLKEQLETEVAAHKRAKTQVEAITMQAKQATKEYDRVTAECQQLQKKLAAIGGDSEGKKKD</sequence>
<dbReference type="InterPro" id="IPR008417">
    <property type="entry name" value="BAP29/BAP31"/>
</dbReference>
<keyword evidence="6 11" id="KW-0256">Endoplasmic reticulum</keyword>
<dbReference type="FunFam" id="1.20.5.110:FF:000011">
    <property type="entry name" value="B-cell receptor-associated protein 29"/>
    <property type="match status" value="1"/>
</dbReference>
<comment type="function">
    <text evidence="11">May play a role in anterograde transport of membrane proteins from the endoplasmic reticulum to the Golgi.</text>
</comment>
<keyword evidence="7 11" id="KW-0653">Protein transport</keyword>
<keyword evidence="9 12" id="KW-0175">Coiled coil</keyword>
<evidence type="ECO:0000256" key="1">
    <source>
        <dbReference type="ARBA" id="ARBA00004477"/>
    </source>
</evidence>
<comment type="subcellular location">
    <subcellularLocation>
        <location evidence="1 11">Endoplasmic reticulum membrane</location>
        <topology evidence="1 11">Multi-pass membrane protein</topology>
    </subcellularLocation>
</comment>
<dbReference type="Pfam" id="PF05529">
    <property type="entry name" value="Bap31"/>
    <property type="match status" value="1"/>
</dbReference>
<keyword evidence="3 11" id="KW-0813">Transport</keyword>
<feature type="transmembrane region" description="Helical" evidence="11">
    <location>
        <begin position="106"/>
        <end position="123"/>
    </location>
</feature>
<evidence type="ECO:0000256" key="6">
    <source>
        <dbReference type="ARBA" id="ARBA00022824"/>
    </source>
</evidence>
<feature type="coiled-coil region" evidence="12">
    <location>
        <begin position="168"/>
        <end position="230"/>
    </location>
</feature>
<keyword evidence="5" id="KW-0053">Apoptosis</keyword>
<accession>A0A5K3EMM3</accession>
<evidence type="ECO:0000256" key="7">
    <source>
        <dbReference type="ARBA" id="ARBA00022927"/>
    </source>
</evidence>
<organism evidence="14">
    <name type="scientific">Mesocestoides corti</name>
    <name type="common">Flatworm</name>
    <dbReference type="NCBI Taxonomy" id="53468"/>
    <lineage>
        <taxon>Eukaryota</taxon>
        <taxon>Metazoa</taxon>
        <taxon>Spiralia</taxon>
        <taxon>Lophotrochozoa</taxon>
        <taxon>Platyhelminthes</taxon>
        <taxon>Cestoda</taxon>
        <taxon>Eucestoda</taxon>
        <taxon>Cyclophyllidea</taxon>
        <taxon>Mesocestoididae</taxon>
        <taxon>Mesocestoides</taxon>
    </lineage>
</organism>
<keyword evidence="4 11" id="KW-0812">Transmembrane</keyword>
<dbReference type="InterPro" id="IPR040463">
    <property type="entry name" value="BAP29/BAP31_N"/>
</dbReference>
<dbReference type="WBParaSite" id="MCU_001645-RA">
    <property type="protein sequence ID" value="MCU_001645-RA"/>
    <property type="gene ID" value="MCU_001645"/>
</dbReference>
<keyword evidence="11" id="KW-0931">ER-Golgi transport</keyword>
<evidence type="ECO:0000256" key="12">
    <source>
        <dbReference type="SAM" id="Coils"/>
    </source>
</evidence>
<evidence type="ECO:0000256" key="3">
    <source>
        <dbReference type="ARBA" id="ARBA00022448"/>
    </source>
</evidence>
<keyword evidence="10 11" id="KW-0472">Membrane</keyword>
<evidence type="ECO:0000256" key="5">
    <source>
        <dbReference type="ARBA" id="ARBA00022703"/>
    </source>
</evidence>
<reference evidence="14" key="1">
    <citation type="submission" date="2019-11" db="UniProtKB">
        <authorList>
            <consortium name="WormBaseParasite"/>
        </authorList>
    </citation>
    <scope>IDENTIFICATION</scope>
</reference>
<feature type="domain" description="BAP29/BAP31 transmembrane" evidence="13">
    <location>
        <begin position="1"/>
        <end position="134"/>
    </location>
</feature>
<dbReference type="GO" id="GO:0006915">
    <property type="term" value="P:apoptotic process"/>
    <property type="evidence" value="ECO:0007669"/>
    <property type="project" value="UniProtKB-KW"/>
</dbReference>
<dbReference type="Gene3D" id="1.20.5.110">
    <property type="match status" value="1"/>
</dbReference>
<evidence type="ECO:0000256" key="10">
    <source>
        <dbReference type="ARBA" id="ARBA00023136"/>
    </source>
</evidence>
<dbReference type="AlphaFoldDB" id="A0A5K3EMM3"/>
<proteinExistence type="inferred from homology"/>
<dbReference type="PANTHER" id="PTHR12701:SF20">
    <property type="entry name" value="ENDOPLASMIC RETICULUM TRANSMEMBRANE PROTEIN"/>
    <property type="match status" value="1"/>
</dbReference>
<evidence type="ECO:0000256" key="8">
    <source>
        <dbReference type="ARBA" id="ARBA00022989"/>
    </source>
</evidence>
<comment type="caution">
    <text evidence="11">Lacks conserved residue(s) required for the propagation of feature annotation.</text>
</comment>
<dbReference type="GO" id="GO:0005789">
    <property type="term" value="C:endoplasmic reticulum membrane"/>
    <property type="evidence" value="ECO:0007669"/>
    <property type="project" value="UniProtKB-SubCell"/>
</dbReference>
<dbReference type="GO" id="GO:0006888">
    <property type="term" value="P:endoplasmic reticulum to Golgi vesicle-mediated transport"/>
    <property type="evidence" value="ECO:0007669"/>
    <property type="project" value="UniProtKB-UniRule"/>
</dbReference>
<evidence type="ECO:0000256" key="4">
    <source>
        <dbReference type="ARBA" id="ARBA00022692"/>
    </source>
</evidence>
<keyword evidence="8 11" id="KW-1133">Transmembrane helix</keyword>
<dbReference type="GO" id="GO:0070973">
    <property type="term" value="P:protein localization to endoplasmic reticulum exit site"/>
    <property type="evidence" value="ECO:0007669"/>
    <property type="project" value="UniProtKB-UniRule"/>
</dbReference>
<name>A0A5K3EMM3_MESCO</name>